<gene>
    <name evidence="3" type="ordered locus">Murru_2564</name>
</gene>
<dbReference type="EMBL" id="CP002999">
    <property type="protein sequence ID" value="AEM71600.1"/>
    <property type="molecule type" value="Genomic_DNA"/>
</dbReference>
<dbReference type="RefSeq" id="WP_014033881.1">
    <property type="nucleotide sequence ID" value="NC_015945.1"/>
</dbReference>
<dbReference type="Pfam" id="PF08308">
    <property type="entry name" value="PEGA"/>
    <property type="match status" value="1"/>
</dbReference>
<protein>
    <submittedName>
        <fullName evidence="3">PEGA domain protein</fullName>
    </submittedName>
</protein>
<reference evidence="4" key="1">
    <citation type="submission" date="2011-08" db="EMBL/GenBank/DDBJ databases">
        <title>The complete genome of Muricauda ruestringensis DSM 13258.</title>
        <authorList>
            <person name="Lucas S."/>
            <person name="Han J."/>
            <person name="Lapidus A."/>
            <person name="Bruce D."/>
            <person name="Goodwin L."/>
            <person name="Pitluck S."/>
            <person name="Peters L."/>
            <person name="Kyrpides N."/>
            <person name="Mavromatis K."/>
            <person name="Ivanova N."/>
            <person name="Ovchinnikova G."/>
            <person name="Teshima H."/>
            <person name="Detter J.C."/>
            <person name="Tapia R."/>
            <person name="Han C."/>
            <person name="Land M."/>
            <person name="Hauser L."/>
            <person name="Markowitz V."/>
            <person name="Cheng J.-F."/>
            <person name="Hugenholtz P."/>
            <person name="Woyke T."/>
            <person name="Wu D."/>
            <person name="Spring S."/>
            <person name="Schroeder M."/>
            <person name="Brambilla E."/>
            <person name="Klenk H.-P."/>
            <person name="Eisen J.A."/>
        </authorList>
    </citation>
    <scope>NUCLEOTIDE SEQUENCE [LARGE SCALE GENOMIC DNA]</scope>
    <source>
        <strain evidence="4">DSM 13258 / LMG 19739 / B1</strain>
    </source>
</reference>
<dbReference type="OrthoDB" id="1524740at2"/>
<keyword evidence="4" id="KW-1185">Reference proteome</keyword>
<organism evidence="3 4">
    <name type="scientific">Allomuricauda ruestringensis (strain DSM 13258 / CIP 107369 / LMG 19739 / B1)</name>
    <name type="common">Muricauda ruestringensis</name>
    <dbReference type="NCBI Taxonomy" id="886377"/>
    <lineage>
        <taxon>Bacteria</taxon>
        <taxon>Pseudomonadati</taxon>
        <taxon>Bacteroidota</taxon>
        <taxon>Flavobacteriia</taxon>
        <taxon>Flavobacteriales</taxon>
        <taxon>Flavobacteriaceae</taxon>
        <taxon>Flagellimonas</taxon>
    </lineage>
</organism>
<feature type="domain" description="PEGA" evidence="2">
    <location>
        <begin position="32"/>
        <end position="84"/>
    </location>
</feature>
<accession>G2PQ94</accession>
<feature type="chain" id="PRO_5003434828" evidence="1">
    <location>
        <begin position="24"/>
        <end position="127"/>
    </location>
</feature>
<dbReference type="STRING" id="886377.Murru_2564"/>
<dbReference type="KEGG" id="mrs:Murru_2564"/>
<evidence type="ECO:0000259" key="2">
    <source>
        <dbReference type="Pfam" id="PF08308"/>
    </source>
</evidence>
<proteinExistence type="predicted"/>
<evidence type="ECO:0000313" key="4">
    <source>
        <dbReference type="Proteomes" id="UP000008908"/>
    </source>
</evidence>
<evidence type="ECO:0000256" key="1">
    <source>
        <dbReference type="SAM" id="SignalP"/>
    </source>
</evidence>
<reference evidence="3 4" key="2">
    <citation type="journal article" date="2012" name="Stand. Genomic Sci.">
        <title>Complete genome sequence of the facultatively anaerobic, appendaged bacterium Muricauda ruestringensis type strain (B1(T)).</title>
        <authorList>
            <person name="Huntemann M."/>
            <person name="Teshima H."/>
            <person name="Lapidus A."/>
            <person name="Nolan M."/>
            <person name="Lucas S."/>
            <person name="Hammon N."/>
            <person name="Deshpande S."/>
            <person name="Cheng J.F."/>
            <person name="Tapia R."/>
            <person name="Goodwin L.A."/>
            <person name="Pitluck S."/>
            <person name="Liolios K."/>
            <person name="Pagani I."/>
            <person name="Ivanova N."/>
            <person name="Mavromatis K."/>
            <person name="Mikhailova N."/>
            <person name="Pati A."/>
            <person name="Chen A."/>
            <person name="Palaniappan K."/>
            <person name="Land M."/>
            <person name="Hauser L."/>
            <person name="Pan C."/>
            <person name="Brambilla E.M."/>
            <person name="Rohde M."/>
            <person name="Spring S."/>
            <person name="Goker M."/>
            <person name="Detter J.C."/>
            <person name="Bristow J."/>
            <person name="Eisen J.A."/>
            <person name="Markowitz V."/>
            <person name="Hugenholtz P."/>
            <person name="Kyrpides N.C."/>
            <person name="Klenk H.P."/>
            <person name="Woyke T."/>
        </authorList>
    </citation>
    <scope>NUCLEOTIDE SEQUENCE [LARGE SCALE GENOMIC DNA]</scope>
    <source>
        <strain evidence="4">DSM 13258 / LMG 19739 / B1</strain>
    </source>
</reference>
<feature type="signal peptide" evidence="1">
    <location>
        <begin position="1"/>
        <end position="23"/>
    </location>
</feature>
<dbReference type="Proteomes" id="UP000008908">
    <property type="component" value="Chromosome"/>
</dbReference>
<sequence>MRKTIILSISLLIVASLSFSSCATLFGKKSHALAVGSDPAGAEVYVNGFKMGTTPVELNLKADKSYTIEYRKEGYQNVTRIVNTRVGAGWIVLDVLGGLIPIVVDAATGNWNKLDQDAVNAVLEEQQ</sequence>
<dbReference type="eggNOG" id="ENOG5032RN3">
    <property type="taxonomic scope" value="Bacteria"/>
</dbReference>
<evidence type="ECO:0000313" key="3">
    <source>
        <dbReference type="EMBL" id="AEM71600.1"/>
    </source>
</evidence>
<dbReference type="InterPro" id="IPR013229">
    <property type="entry name" value="PEGA"/>
</dbReference>
<keyword evidence="1" id="KW-0732">Signal</keyword>
<dbReference type="AlphaFoldDB" id="G2PQ94"/>
<name>G2PQ94_ALLRU</name>
<dbReference type="HOGENOM" id="CLU_124448_1_0_10"/>
<dbReference type="PROSITE" id="PS51257">
    <property type="entry name" value="PROKAR_LIPOPROTEIN"/>
    <property type="match status" value="1"/>
</dbReference>